<evidence type="ECO:0000256" key="1">
    <source>
        <dbReference type="ARBA" id="ARBA00022884"/>
    </source>
</evidence>
<dbReference type="GO" id="GO:0003729">
    <property type="term" value="F:mRNA binding"/>
    <property type="evidence" value="ECO:0007669"/>
    <property type="project" value="TreeGrafter"/>
</dbReference>
<dbReference type="SUPFAM" id="SSF54928">
    <property type="entry name" value="RNA-binding domain, RBD"/>
    <property type="match status" value="1"/>
</dbReference>
<protein>
    <recommendedName>
        <fullName evidence="4">RRM domain-containing protein</fullName>
    </recommendedName>
</protein>
<dbReference type="Pfam" id="PF00076">
    <property type="entry name" value="RRM_1"/>
    <property type="match status" value="2"/>
</dbReference>
<evidence type="ECO:0000259" key="4">
    <source>
        <dbReference type="PROSITE" id="PS50102"/>
    </source>
</evidence>
<evidence type="ECO:0000313" key="5">
    <source>
        <dbReference type="EMBL" id="UJO18046.1"/>
    </source>
</evidence>
<sequence>MHTYRSQASTPYQAQRNRQFTMDGKNRNCPKCKHEVRSKMKGQPWPLLLCEACLNKKKPKNYAKQQDRIERRLKGGIPLSLGLLKFQAEVAPAKPKNPTLGAEDLPADVRTWLDQVSLSVERLEALPAPYGHALLALNSTDTLQTTSRASESSTYIKREDSAESEDTKLPRAARGQGSNKTLFIGGLHREVKKTMLAWFFKDYVHDIPFVRHNWKVKGRGKAVEWALVEMDTPSEAARAIRELDGKELLDCKVSVHFHTPRASVKPFDPQVYTETGRTLYIRGIEPDVTEDMLLTFMDDFEARVHMIKNDYAIVEVSSSAEAQRAIDWLDKQRILKRLLRVQINRNKWHEPVPDILTGAPRALTPIYKLQGDDEQKFLSTFDQDEVKQEEPRQSEYFAPQAYFSGRAAISTEHPPVKRLGYGIKREGDVDMSDVDSMSQVSDAPSTGDPPREIGVGAGGGGEWIAGVLSEILQMEMASRPSSWLDVSMSVQRELQHQLMRDITEGDPREGTPISVPLLELLDARVEELRQIQESQV</sequence>
<dbReference type="PROSITE" id="PS50102">
    <property type="entry name" value="RRM"/>
    <property type="match status" value="2"/>
</dbReference>
<reference evidence="5" key="2">
    <citation type="journal article" date="2022" name="Microb. Genom.">
        <title>A chromosome-scale genome assembly of the tomato pathogen Cladosporium fulvum reveals a compartmentalized genome architecture and the presence of a dispensable chromosome.</title>
        <authorList>
            <person name="Zaccaron A.Z."/>
            <person name="Chen L.H."/>
            <person name="Samaras A."/>
            <person name="Stergiopoulos I."/>
        </authorList>
    </citation>
    <scope>NUCLEOTIDE SEQUENCE</scope>
    <source>
        <strain evidence="5">Race5_Kim</strain>
    </source>
</reference>
<dbReference type="InterPro" id="IPR000504">
    <property type="entry name" value="RRM_dom"/>
</dbReference>
<evidence type="ECO:0000256" key="2">
    <source>
        <dbReference type="PROSITE-ProRule" id="PRU00176"/>
    </source>
</evidence>
<gene>
    <name evidence="5" type="ORF">CLAFUR5_06157</name>
</gene>
<feature type="region of interest" description="Disordered" evidence="3">
    <location>
        <begin position="1"/>
        <end position="23"/>
    </location>
</feature>
<dbReference type="GO" id="GO:0005634">
    <property type="term" value="C:nucleus"/>
    <property type="evidence" value="ECO:0007669"/>
    <property type="project" value="TreeGrafter"/>
</dbReference>
<dbReference type="AlphaFoldDB" id="A0A9Q8P9K7"/>
<dbReference type="CDD" id="cd00590">
    <property type="entry name" value="RRM_SF"/>
    <property type="match status" value="2"/>
</dbReference>
<dbReference type="InterPro" id="IPR035979">
    <property type="entry name" value="RBD_domain_sf"/>
</dbReference>
<dbReference type="SMART" id="SM00360">
    <property type="entry name" value="RRM"/>
    <property type="match status" value="2"/>
</dbReference>
<dbReference type="InterPro" id="IPR012677">
    <property type="entry name" value="Nucleotide-bd_a/b_plait_sf"/>
</dbReference>
<feature type="compositionally biased region" description="Polar residues" evidence="3">
    <location>
        <begin position="1"/>
        <end position="20"/>
    </location>
</feature>
<keyword evidence="1 2" id="KW-0694">RNA-binding</keyword>
<dbReference type="Gene3D" id="3.30.70.330">
    <property type="match status" value="2"/>
</dbReference>
<dbReference type="OrthoDB" id="167718at2759"/>
<name>A0A9Q8P9K7_PASFU</name>
<dbReference type="GO" id="GO:0005737">
    <property type="term" value="C:cytoplasm"/>
    <property type="evidence" value="ECO:0007669"/>
    <property type="project" value="TreeGrafter"/>
</dbReference>
<dbReference type="KEGG" id="ffu:CLAFUR5_06157"/>
<reference evidence="5" key="1">
    <citation type="submission" date="2021-12" db="EMBL/GenBank/DDBJ databases">
        <authorList>
            <person name="Zaccaron A."/>
            <person name="Stergiopoulos I."/>
        </authorList>
    </citation>
    <scope>NUCLEOTIDE SEQUENCE</scope>
    <source>
        <strain evidence="5">Race5_Kim</strain>
    </source>
</reference>
<evidence type="ECO:0000256" key="3">
    <source>
        <dbReference type="SAM" id="MobiDB-lite"/>
    </source>
</evidence>
<feature type="region of interest" description="Disordered" evidence="3">
    <location>
        <begin position="145"/>
        <end position="174"/>
    </location>
</feature>
<proteinExistence type="predicted"/>
<feature type="compositionally biased region" description="Polar residues" evidence="3">
    <location>
        <begin position="145"/>
        <end position="155"/>
    </location>
</feature>
<dbReference type="EMBL" id="CP090167">
    <property type="protein sequence ID" value="UJO18046.1"/>
    <property type="molecule type" value="Genomic_DNA"/>
</dbReference>
<feature type="domain" description="RRM" evidence="4">
    <location>
        <begin position="277"/>
        <end position="346"/>
    </location>
</feature>
<evidence type="ECO:0000313" key="6">
    <source>
        <dbReference type="Proteomes" id="UP000756132"/>
    </source>
</evidence>
<dbReference type="PANTHER" id="PTHR23003">
    <property type="entry name" value="RNA RECOGNITION MOTIF RRM DOMAIN CONTAINING PROTEIN"/>
    <property type="match status" value="1"/>
</dbReference>
<feature type="domain" description="RRM" evidence="4">
    <location>
        <begin position="180"/>
        <end position="260"/>
    </location>
</feature>
<feature type="compositionally biased region" description="Basic and acidic residues" evidence="3">
    <location>
        <begin position="156"/>
        <end position="169"/>
    </location>
</feature>
<dbReference type="Proteomes" id="UP000756132">
    <property type="component" value="Chromosome 5"/>
</dbReference>
<dbReference type="RefSeq" id="XP_047762412.1">
    <property type="nucleotide sequence ID" value="XM_047905305.1"/>
</dbReference>
<keyword evidence="6" id="KW-1185">Reference proteome</keyword>
<accession>A0A9Q8P9K7</accession>
<dbReference type="GeneID" id="71986035"/>
<organism evidence="5 6">
    <name type="scientific">Passalora fulva</name>
    <name type="common">Tomato leaf mold</name>
    <name type="synonym">Cladosporium fulvum</name>
    <dbReference type="NCBI Taxonomy" id="5499"/>
    <lineage>
        <taxon>Eukaryota</taxon>
        <taxon>Fungi</taxon>
        <taxon>Dikarya</taxon>
        <taxon>Ascomycota</taxon>
        <taxon>Pezizomycotina</taxon>
        <taxon>Dothideomycetes</taxon>
        <taxon>Dothideomycetidae</taxon>
        <taxon>Mycosphaerellales</taxon>
        <taxon>Mycosphaerellaceae</taxon>
        <taxon>Fulvia</taxon>
    </lineage>
</organism>
<dbReference type="InterPro" id="IPR050374">
    <property type="entry name" value="RRT5_SRSF_SR"/>
</dbReference>